<keyword evidence="5" id="KW-0378">Hydrolase</keyword>
<dbReference type="EC" id="3.4.21.89" evidence="4"/>
<comment type="catalytic activity">
    <reaction evidence="1">
        <text>Cleavage of hydrophobic, N-terminal signal or leader sequences from secreted and periplasmic proteins.</text>
        <dbReference type="EC" id="3.4.21.89"/>
    </reaction>
</comment>
<dbReference type="RefSeq" id="WP_345346804.1">
    <property type="nucleotide sequence ID" value="NZ_BAABHJ010000001.1"/>
</dbReference>
<dbReference type="CDD" id="cd06530">
    <property type="entry name" value="S26_SPase_I"/>
    <property type="match status" value="1"/>
</dbReference>
<sequence>MTSLAAAVGGLLVVAGVLIAWVRRRYLVTTVDGPSMEPTLYAGDRLLVRRTRRVRVGEIVVVRIRPPTLDAPPPDLDLVSETGVQEVPVELTHPDGHLLIKRAIAVAGDPVPVDRVPCLRDTPHSTVPPGALVVLGDNAATSWDSRDYGFVHAEQFVGVAVRRLSAG</sequence>
<dbReference type="PANTHER" id="PTHR43390">
    <property type="entry name" value="SIGNAL PEPTIDASE I"/>
    <property type="match status" value="1"/>
</dbReference>
<dbReference type="PANTHER" id="PTHR43390:SF1">
    <property type="entry name" value="CHLOROPLAST PROCESSING PEPTIDASE"/>
    <property type="match status" value="1"/>
</dbReference>
<reference evidence="8" key="1">
    <citation type="journal article" date="2019" name="Int. J. Syst. Evol. Microbiol.">
        <title>The Global Catalogue of Microorganisms (GCM) 10K type strain sequencing project: providing services to taxonomists for standard genome sequencing and annotation.</title>
        <authorList>
            <consortium name="The Broad Institute Genomics Platform"/>
            <consortium name="The Broad Institute Genome Sequencing Center for Infectious Disease"/>
            <person name="Wu L."/>
            <person name="Ma J."/>
        </authorList>
    </citation>
    <scope>NUCLEOTIDE SEQUENCE [LARGE SCALE GENOMIC DNA]</scope>
    <source>
        <strain evidence="8">JCM 17938</strain>
    </source>
</reference>
<comment type="subcellular location">
    <subcellularLocation>
        <location evidence="2">Cell membrane</location>
        <topology evidence="2">Single-pass type II membrane protein</topology>
    </subcellularLocation>
</comment>
<dbReference type="InterPro" id="IPR019758">
    <property type="entry name" value="Pept_S26A_signal_pept_1_CS"/>
</dbReference>
<evidence type="ECO:0000256" key="4">
    <source>
        <dbReference type="ARBA" id="ARBA00013208"/>
    </source>
</evidence>
<dbReference type="InterPro" id="IPR000223">
    <property type="entry name" value="Pept_S26A_signal_pept_1"/>
</dbReference>
<gene>
    <name evidence="7" type="ORF">GCM10023195_02770</name>
</gene>
<name>A0ABP8TE40_9ACTN</name>
<dbReference type="PRINTS" id="PR00727">
    <property type="entry name" value="LEADERPTASE"/>
</dbReference>
<evidence type="ECO:0000256" key="1">
    <source>
        <dbReference type="ARBA" id="ARBA00000677"/>
    </source>
</evidence>
<feature type="domain" description="Peptidase S26" evidence="6">
    <location>
        <begin position="13"/>
        <end position="113"/>
    </location>
</feature>
<dbReference type="EMBL" id="BAABHJ010000001">
    <property type="protein sequence ID" value="GAA4601213.1"/>
    <property type="molecule type" value="Genomic_DNA"/>
</dbReference>
<evidence type="ECO:0000313" key="8">
    <source>
        <dbReference type="Proteomes" id="UP001500212"/>
    </source>
</evidence>
<protein>
    <recommendedName>
        <fullName evidence="4">signal peptidase I</fullName>
        <ecNumber evidence="4">3.4.21.89</ecNumber>
    </recommendedName>
</protein>
<evidence type="ECO:0000256" key="2">
    <source>
        <dbReference type="ARBA" id="ARBA00004401"/>
    </source>
</evidence>
<evidence type="ECO:0000256" key="3">
    <source>
        <dbReference type="ARBA" id="ARBA00009370"/>
    </source>
</evidence>
<dbReference type="Pfam" id="PF10502">
    <property type="entry name" value="Peptidase_S26"/>
    <property type="match status" value="2"/>
</dbReference>
<dbReference type="InterPro" id="IPR019533">
    <property type="entry name" value="Peptidase_S26"/>
</dbReference>
<dbReference type="PROSITE" id="PS00761">
    <property type="entry name" value="SPASE_I_3"/>
    <property type="match status" value="1"/>
</dbReference>
<feature type="domain" description="Peptidase S26" evidence="6">
    <location>
        <begin position="123"/>
        <end position="161"/>
    </location>
</feature>
<proteinExistence type="inferred from homology"/>
<comment type="similarity">
    <text evidence="3">Belongs to the peptidase S26 family.</text>
</comment>
<evidence type="ECO:0000313" key="7">
    <source>
        <dbReference type="EMBL" id="GAA4601213.1"/>
    </source>
</evidence>
<dbReference type="Gene3D" id="2.10.109.10">
    <property type="entry name" value="Umud Fragment, subunit A"/>
    <property type="match status" value="1"/>
</dbReference>
<evidence type="ECO:0000259" key="6">
    <source>
        <dbReference type="Pfam" id="PF10502"/>
    </source>
</evidence>
<keyword evidence="8" id="KW-1185">Reference proteome</keyword>
<accession>A0ABP8TE40</accession>
<evidence type="ECO:0000256" key="5">
    <source>
        <dbReference type="ARBA" id="ARBA00022801"/>
    </source>
</evidence>
<dbReference type="InterPro" id="IPR036286">
    <property type="entry name" value="LexA/Signal_pep-like_sf"/>
</dbReference>
<dbReference type="SUPFAM" id="SSF51306">
    <property type="entry name" value="LexA/Signal peptidase"/>
    <property type="match status" value="1"/>
</dbReference>
<organism evidence="7 8">
    <name type="scientific">Actinoallomurus liliacearum</name>
    <dbReference type="NCBI Taxonomy" id="1080073"/>
    <lineage>
        <taxon>Bacteria</taxon>
        <taxon>Bacillati</taxon>
        <taxon>Actinomycetota</taxon>
        <taxon>Actinomycetes</taxon>
        <taxon>Streptosporangiales</taxon>
        <taxon>Thermomonosporaceae</taxon>
        <taxon>Actinoallomurus</taxon>
    </lineage>
</organism>
<comment type="caution">
    <text evidence="7">The sequence shown here is derived from an EMBL/GenBank/DDBJ whole genome shotgun (WGS) entry which is preliminary data.</text>
</comment>
<dbReference type="Proteomes" id="UP001500212">
    <property type="component" value="Unassembled WGS sequence"/>
</dbReference>